<dbReference type="Gene3D" id="3.40.50.2300">
    <property type="match status" value="1"/>
</dbReference>
<keyword evidence="4" id="KW-1185">Reference proteome</keyword>
<dbReference type="KEGG" id="rpon:G3256_16365"/>
<proteinExistence type="predicted"/>
<evidence type="ECO:0000313" key="3">
    <source>
        <dbReference type="EMBL" id="QJF52630.1"/>
    </source>
</evidence>
<evidence type="ECO:0000256" key="1">
    <source>
        <dbReference type="PROSITE-ProRule" id="PRU00169"/>
    </source>
</evidence>
<dbReference type="GO" id="GO:0000160">
    <property type="term" value="P:phosphorelay signal transduction system"/>
    <property type="evidence" value="ECO:0007669"/>
    <property type="project" value="InterPro"/>
</dbReference>
<evidence type="ECO:0000313" key="4">
    <source>
        <dbReference type="Proteomes" id="UP000503308"/>
    </source>
</evidence>
<dbReference type="Proteomes" id="UP000503308">
    <property type="component" value="Chromosome"/>
</dbReference>
<comment type="caution">
    <text evidence="1">Lacks conserved residue(s) required for the propagation of feature annotation.</text>
</comment>
<sequence>MKVLIVECDNNLGGLWQGHLERAGMVVSRVADQGRAIAYLSSFDVDVIIMNLVIGEGSALAIADYASYRHPDARIIFVTNTSFFSDGSIFSVASNACAFLPTRTPPDDLTAMVEHHGHKDEHMGPAPA</sequence>
<evidence type="ECO:0000259" key="2">
    <source>
        <dbReference type="PROSITE" id="PS50110"/>
    </source>
</evidence>
<dbReference type="SMART" id="SM00448">
    <property type="entry name" value="REC"/>
    <property type="match status" value="1"/>
</dbReference>
<reference evidence="3 4" key="1">
    <citation type="submission" date="2020-02" db="EMBL/GenBank/DDBJ databases">
        <title>Genome sequence of Roseobacter ponti.</title>
        <authorList>
            <person name="Hollensteiner J."/>
            <person name="Schneider D."/>
            <person name="Poehlein A."/>
            <person name="Daniel R."/>
        </authorList>
    </citation>
    <scope>NUCLEOTIDE SEQUENCE [LARGE SCALE GENOMIC DNA]</scope>
    <source>
        <strain evidence="3 4">DSM 106830</strain>
    </source>
</reference>
<dbReference type="InterPro" id="IPR011006">
    <property type="entry name" value="CheY-like_superfamily"/>
</dbReference>
<gene>
    <name evidence="3" type="ORF">G3256_16365</name>
</gene>
<protein>
    <submittedName>
        <fullName evidence="3">Response regulator</fullName>
    </submittedName>
</protein>
<dbReference type="AlphaFoldDB" id="A0A858SWH5"/>
<dbReference type="SUPFAM" id="SSF52172">
    <property type="entry name" value="CheY-like"/>
    <property type="match status" value="1"/>
</dbReference>
<dbReference type="PROSITE" id="PS50110">
    <property type="entry name" value="RESPONSE_REGULATORY"/>
    <property type="match status" value="1"/>
</dbReference>
<feature type="domain" description="Response regulatory" evidence="2">
    <location>
        <begin position="2"/>
        <end position="117"/>
    </location>
</feature>
<name>A0A858SWH5_9RHOB</name>
<dbReference type="EMBL" id="CP048788">
    <property type="protein sequence ID" value="QJF52630.1"/>
    <property type="molecule type" value="Genomic_DNA"/>
</dbReference>
<accession>A0A858SWH5</accession>
<dbReference type="RefSeq" id="WP_169641851.1">
    <property type="nucleotide sequence ID" value="NZ_CP048788.1"/>
</dbReference>
<dbReference type="CDD" id="cd00156">
    <property type="entry name" value="REC"/>
    <property type="match status" value="1"/>
</dbReference>
<organism evidence="3 4">
    <name type="scientific">Roseobacter ponti</name>
    <dbReference type="NCBI Taxonomy" id="1891787"/>
    <lineage>
        <taxon>Bacteria</taxon>
        <taxon>Pseudomonadati</taxon>
        <taxon>Pseudomonadota</taxon>
        <taxon>Alphaproteobacteria</taxon>
        <taxon>Rhodobacterales</taxon>
        <taxon>Roseobacteraceae</taxon>
        <taxon>Roseobacter</taxon>
    </lineage>
</organism>
<dbReference type="InterPro" id="IPR001789">
    <property type="entry name" value="Sig_transdc_resp-reg_receiver"/>
</dbReference>